<evidence type="ECO:0000259" key="2">
    <source>
        <dbReference type="PROSITE" id="PS52001"/>
    </source>
</evidence>
<dbReference type="Proteomes" id="UP000007648">
    <property type="component" value="Unassembled WGS sequence"/>
</dbReference>
<keyword evidence="5" id="KW-1185">Reference proteome</keyword>
<proteinExistence type="predicted"/>
<feature type="transmembrane region" description="Helical" evidence="1">
    <location>
        <begin position="388"/>
        <end position="407"/>
    </location>
</feature>
<dbReference type="InterPro" id="IPR048478">
    <property type="entry name" value="LSM12_LSM"/>
</dbReference>
<dbReference type="Pfam" id="PF21166">
    <property type="entry name" value="LSM12_LSM"/>
    <property type="match status" value="1"/>
</dbReference>
<dbReference type="PROSITE" id="PS52001">
    <property type="entry name" value="AD"/>
    <property type="match status" value="1"/>
</dbReference>
<protein>
    <recommendedName>
        <fullName evidence="6">LSM12 anticodon-binding domain-containing protein</fullName>
    </recommendedName>
</protein>
<name>A0A7N4PU66_SARHA</name>
<evidence type="ECO:0008006" key="6">
    <source>
        <dbReference type="Google" id="ProtNLM"/>
    </source>
</evidence>
<feature type="transmembrane region" description="Helical" evidence="1">
    <location>
        <begin position="454"/>
        <end position="473"/>
    </location>
</feature>
<reference evidence="4 5" key="1">
    <citation type="journal article" date="2011" name="Proc. Natl. Acad. Sci. U.S.A.">
        <title>Genetic diversity and population structure of the endangered marsupial Sarcophilus harrisii (Tasmanian devil).</title>
        <authorList>
            <person name="Miller W."/>
            <person name="Hayes V.M."/>
            <person name="Ratan A."/>
            <person name="Petersen D.C."/>
            <person name="Wittekindt N.E."/>
            <person name="Miller J."/>
            <person name="Walenz B."/>
            <person name="Knight J."/>
            <person name="Qi J."/>
            <person name="Zhao F."/>
            <person name="Wang Q."/>
            <person name="Bedoya-Reina O.C."/>
            <person name="Katiyar N."/>
            <person name="Tomsho L.P."/>
            <person name="Kasson L.M."/>
            <person name="Hardie R.A."/>
            <person name="Woodbridge P."/>
            <person name="Tindall E.A."/>
            <person name="Bertelsen M.F."/>
            <person name="Dixon D."/>
            <person name="Pyecroft S."/>
            <person name="Helgen K.M."/>
            <person name="Lesk A.M."/>
            <person name="Pringle T.H."/>
            <person name="Patterson N."/>
            <person name="Zhang Y."/>
            <person name="Kreiss A."/>
            <person name="Woods G.M."/>
            <person name="Jones M.E."/>
            <person name="Schuster S.C."/>
        </authorList>
    </citation>
    <scope>NUCLEOTIDE SEQUENCE [LARGE SCALE GENOMIC DNA]</scope>
</reference>
<evidence type="ECO:0000313" key="5">
    <source>
        <dbReference type="Proteomes" id="UP000007648"/>
    </source>
</evidence>
<evidence type="ECO:0000259" key="3">
    <source>
        <dbReference type="PROSITE" id="PS52002"/>
    </source>
</evidence>
<reference evidence="4" key="3">
    <citation type="submission" date="2025-09" db="UniProtKB">
        <authorList>
            <consortium name="Ensembl"/>
        </authorList>
    </citation>
    <scope>IDENTIFICATION</scope>
</reference>
<dbReference type="InParanoid" id="A0A7N4PU66"/>
<dbReference type="PANTHER" id="PTHR31034:SF2">
    <property type="entry name" value="TRANSMEMBRANE PROTEIN 101"/>
    <property type="match status" value="1"/>
</dbReference>
<dbReference type="CDD" id="cd01735">
    <property type="entry name" value="LSm12_N"/>
    <property type="match status" value="1"/>
</dbReference>
<sequence length="505" mass="56113">MAAPPGEYFSVGSQVSCRTCQEQRLQGEVVAFDYQSKMLALKCPSSSGKPNHADILLINLQFVSEIEIINDRTETPPPLASLNVSKLASKARTEKEEKLSQAYAISAGVSLEGQQLFQTIHKTIKDCKWQEKNIVVMEEVVIAPPYQVENCKGKEGSALSHVRKIVEKHFRDVESQKTDVLDAPPLTSRNHVLPGVGRDWAQFPVGREKPAVPEACVPVPPSPFPARPRCSLRSEIEVEPGCRLSFPKMAAGPGRRRRLLQLLMQFGSVLLTRCPFWGCFCQLMLYAERADARRKPDIPVPYLYFDMGAAVLCASFMSFGVKRRWFALGAALQLAVSTYAAYIGGYVHYGDWLKVRMYSRIIAIIGGFLVLASGAGELYRQKPRSRSLQSTGQVFLGIYLICVAYSLQHSKEDRLAYLNHIPGGELTLQLLFILYGILALAFLSGYYVALAAQILAVLLPLIILLIDGNIIYWHNTRRVEFWNQMKLIGENVGIFGAAVILATDG</sequence>
<dbReference type="GO" id="GO:0043123">
    <property type="term" value="P:positive regulation of canonical NF-kappaB signal transduction"/>
    <property type="evidence" value="ECO:0007669"/>
    <property type="project" value="TreeGrafter"/>
</dbReference>
<feature type="domain" description="Sm" evidence="3">
    <location>
        <begin position="2"/>
        <end position="72"/>
    </location>
</feature>
<dbReference type="Pfam" id="PF09793">
    <property type="entry name" value="AD"/>
    <property type="match status" value="1"/>
</dbReference>
<accession>A0A7N4PU66</accession>
<dbReference type="FunCoup" id="A0A7N4PU66">
    <property type="interactions" value="120"/>
</dbReference>
<reference evidence="4" key="2">
    <citation type="submission" date="2025-08" db="UniProtKB">
        <authorList>
            <consortium name="Ensembl"/>
        </authorList>
    </citation>
    <scope>IDENTIFICATION</scope>
</reference>
<keyword evidence="1" id="KW-0472">Membrane</keyword>
<dbReference type="Ensembl" id="ENSSHAT00000044383.1">
    <property type="protein sequence ID" value="ENSSHAP00000043510.1"/>
    <property type="gene ID" value="ENSSHAG00000022394.1"/>
</dbReference>
<dbReference type="AlphaFoldDB" id="A0A7N4PU66"/>
<dbReference type="InterPro" id="IPR047575">
    <property type="entry name" value="Sm"/>
</dbReference>
<dbReference type="GeneTree" id="ENSGT00390000011938"/>
<dbReference type="PANTHER" id="PTHR31034">
    <property type="entry name" value="TRANSMEMBRANE PROTEIN 101"/>
    <property type="match status" value="1"/>
</dbReference>
<feature type="domain" description="AD" evidence="2">
    <location>
        <begin position="80"/>
        <end position="174"/>
    </location>
</feature>
<evidence type="ECO:0000313" key="4">
    <source>
        <dbReference type="Ensembl" id="ENSSHAP00000043510.1"/>
    </source>
</evidence>
<keyword evidence="1" id="KW-0812">Transmembrane</keyword>
<dbReference type="GO" id="GO:0003723">
    <property type="term" value="F:RNA binding"/>
    <property type="evidence" value="ECO:0007669"/>
    <property type="project" value="InterPro"/>
</dbReference>
<dbReference type="InterPro" id="IPR047574">
    <property type="entry name" value="AD"/>
</dbReference>
<feature type="transmembrane region" description="Helical" evidence="1">
    <location>
        <begin position="325"/>
        <end position="345"/>
    </location>
</feature>
<dbReference type="PROSITE" id="PS52002">
    <property type="entry name" value="SM"/>
    <property type="match status" value="1"/>
</dbReference>
<feature type="transmembrane region" description="Helical" evidence="1">
    <location>
        <begin position="299"/>
        <end position="319"/>
    </location>
</feature>
<dbReference type="InterPro" id="IPR019181">
    <property type="entry name" value="LSM12_ABD"/>
</dbReference>
<keyword evidence="1" id="KW-1133">Transmembrane helix</keyword>
<feature type="transmembrane region" description="Helical" evidence="1">
    <location>
        <begin position="428"/>
        <end position="448"/>
    </location>
</feature>
<feature type="transmembrane region" description="Helical" evidence="1">
    <location>
        <begin position="357"/>
        <end position="376"/>
    </location>
</feature>
<dbReference type="InterPro" id="IPR029371">
    <property type="entry name" value="TMEM101"/>
</dbReference>
<evidence type="ECO:0000256" key="1">
    <source>
        <dbReference type="SAM" id="Phobius"/>
    </source>
</evidence>
<dbReference type="SMART" id="SM00995">
    <property type="entry name" value="AD"/>
    <property type="match status" value="1"/>
</dbReference>
<organism evidence="4 5">
    <name type="scientific">Sarcophilus harrisii</name>
    <name type="common">Tasmanian devil</name>
    <name type="synonym">Sarcophilus laniarius</name>
    <dbReference type="NCBI Taxonomy" id="9305"/>
    <lineage>
        <taxon>Eukaryota</taxon>
        <taxon>Metazoa</taxon>
        <taxon>Chordata</taxon>
        <taxon>Craniata</taxon>
        <taxon>Vertebrata</taxon>
        <taxon>Euteleostomi</taxon>
        <taxon>Mammalia</taxon>
        <taxon>Metatheria</taxon>
        <taxon>Dasyuromorphia</taxon>
        <taxon>Dasyuridae</taxon>
        <taxon>Sarcophilus</taxon>
    </lineage>
</organism>
<dbReference type="Pfam" id="PF15111">
    <property type="entry name" value="TMEM101"/>
    <property type="match status" value="1"/>
</dbReference>